<dbReference type="Proteomes" id="UP001642409">
    <property type="component" value="Unassembled WGS sequence"/>
</dbReference>
<dbReference type="InterPro" id="IPR029058">
    <property type="entry name" value="AB_hydrolase_fold"/>
</dbReference>
<dbReference type="AlphaFoldDB" id="A0AA86TXQ4"/>
<evidence type="ECO:0000313" key="3">
    <source>
        <dbReference type="EMBL" id="CAL6053382.1"/>
    </source>
</evidence>
<dbReference type="GO" id="GO:0016790">
    <property type="term" value="F:thiolester hydrolase activity"/>
    <property type="evidence" value="ECO:0007669"/>
    <property type="project" value="TreeGrafter"/>
</dbReference>
<sequence length="286" mass="32575">MILQFVIGQYVPTVLVHGLGEQASDYIHIQANILKMYPEMFVLPIEIGNGKVDSYFKSIPEQVSEMAIIISNNPQLARGFNLICHSQGSIICRTYVEQYNQPKVNRMILLAGPNAGYFCGTISKCPGIGNMPRLDKLVDDIIYSDFIQTNIGPSGIWKSPYNFQSYQQGSQTLAIIDNELIVNSTYRANIQALDKLILVGSPDDDQIVPWQSQFFDFWAVNSDSKIEKLKDQIIYKQDKIGLRNLDERGDLIMISVNGFNHVAYYKEENQEWMSQNVYQWLNQKGL</sequence>
<accession>A0AA86TXQ4</accession>
<dbReference type="PANTHER" id="PTHR11247">
    <property type="entry name" value="PALMITOYL-PROTEIN THIOESTERASE/DOLICHYLDIPHOSPHATASE 1"/>
    <property type="match status" value="1"/>
</dbReference>
<reference evidence="3 4" key="2">
    <citation type="submission" date="2024-07" db="EMBL/GenBank/DDBJ databases">
        <authorList>
            <person name="Akdeniz Z."/>
        </authorList>
    </citation>
    <scope>NUCLEOTIDE SEQUENCE [LARGE SCALE GENOMIC DNA]</scope>
</reference>
<dbReference type="GO" id="GO:0005764">
    <property type="term" value="C:lysosome"/>
    <property type="evidence" value="ECO:0007669"/>
    <property type="project" value="TreeGrafter"/>
</dbReference>
<proteinExistence type="predicted"/>
<dbReference type="EMBL" id="CATOUU010000526">
    <property type="protein sequence ID" value="CAI9932814.1"/>
    <property type="molecule type" value="Genomic_DNA"/>
</dbReference>
<organism evidence="2">
    <name type="scientific">Hexamita inflata</name>
    <dbReference type="NCBI Taxonomy" id="28002"/>
    <lineage>
        <taxon>Eukaryota</taxon>
        <taxon>Metamonada</taxon>
        <taxon>Diplomonadida</taxon>
        <taxon>Hexamitidae</taxon>
        <taxon>Hexamitinae</taxon>
        <taxon>Hexamita</taxon>
    </lineage>
</organism>
<evidence type="ECO:0000313" key="4">
    <source>
        <dbReference type="Proteomes" id="UP001642409"/>
    </source>
</evidence>
<gene>
    <name evidence="2" type="ORF">HINF_LOCUS20459</name>
    <name evidence="3" type="ORF">HINF_LOCUS45308</name>
</gene>
<name>A0AA86TXQ4_9EUKA</name>
<reference evidence="2" key="1">
    <citation type="submission" date="2023-06" db="EMBL/GenBank/DDBJ databases">
        <authorList>
            <person name="Kurt Z."/>
        </authorList>
    </citation>
    <scope>NUCLEOTIDE SEQUENCE</scope>
</reference>
<evidence type="ECO:0000313" key="2">
    <source>
        <dbReference type="EMBL" id="CAI9932814.1"/>
    </source>
</evidence>
<dbReference type="Pfam" id="PF02089">
    <property type="entry name" value="Palm_thioest"/>
    <property type="match status" value="1"/>
</dbReference>
<dbReference type="Gene3D" id="3.40.50.1820">
    <property type="entry name" value="alpha/beta hydrolase"/>
    <property type="match status" value="1"/>
</dbReference>
<dbReference type="PANTHER" id="PTHR11247:SF8">
    <property type="entry name" value="PALMITOYL-PROTEIN THIOESTERASE 1"/>
    <property type="match status" value="1"/>
</dbReference>
<dbReference type="SUPFAM" id="SSF53474">
    <property type="entry name" value="alpha/beta-Hydrolases"/>
    <property type="match status" value="1"/>
</dbReference>
<keyword evidence="4" id="KW-1185">Reference proteome</keyword>
<protein>
    <submittedName>
        <fullName evidence="2">Palmitoyl-protein thioesterase</fullName>
    </submittedName>
    <submittedName>
        <fullName evidence="3">Palmitoyl-protein_thioesterase</fullName>
    </submittedName>
</protein>
<evidence type="ECO:0000256" key="1">
    <source>
        <dbReference type="ARBA" id="ARBA00022801"/>
    </source>
</evidence>
<comment type="caution">
    <text evidence="2">The sequence shown here is derived from an EMBL/GenBank/DDBJ whole genome shotgun (WGS) entry which is preliminary data.</text>
</comment>
<keyword evidence="1" id="KW-0378">Hydrolase</keyword>
<dbReference type="EMBL" id="CAXDID020000196">
    <property type="protein sequence ID" value="CAL6053382.1"/>
    <property type="molecule type" value="Genomic_DNA"/>
</dbReference>